<feature type="transmembrane region" description="Helical" evidence="10">
    <location>
        <begin position="113"/>
        <end position="140"/>
    </location>
</feature>
<dbReference type="CDD" id="cd18604">
    <property type="entry name" value="ABC_6TM_VMR1_D2_like"/>
    <property type="match status" value="1"/>
</dbReference>
<name>A0A1Y2BMS9_9FUNG</name>
<accession>A0A1Y2BMS9</accession>
<dbReference type="PANTHER" id="PTHR24223:SF353">
    <property type="entry name" value="ABC TRANSPORTER ATP-BINDING PROTEIN_PERMEASE VMR1-RELATED"/>
    <property type="match status" value="1"/>
</dbReference>
<protein>
    <submittedName>
        <fullName evidence="13">p-loop containing nucleoside triphosphate hydrolase protein</fullName>
    </submittedName>
</protein>
<feature type="transmembrane region" description="Helical" evidence="10">
    <location>
        <begin position="1090"/>
        <end position="1112"/>
    </location>
</feature>
<dbReference type="CDD" id="cd03250">
    <property type="entry name" value="ABCC_MRP_domain1"/>
    <property type="match status" value="1"/>
</dbReference>
<dbReference type="Gene3D" id="1.20.1560.10">
    <property type="entry name" value="ABC transporter type 1, transmembrane domain"/>
    <property type="match status" value="2"/>
</dbReference>
<dbReference type="InterPro" id="IPR011527">
    <property type="entry name" value="ABC1_TM_dom"/>
</dbReference>
<comment type="caution">
    <text evidence="13">The sequence shown here is derived from an EMBL/GenBank/DDBJ whole genome shotgun (WGS) entry which is preliminary data.</text>
</comment>
<evidence type="ECO:0000259" key="11">
    <source>
        <dbReference type="PROSITE" id="PS50893"/>
    </source>
</evidence>
<evidence type="ECO:0000256" key="1">
    <source>
        <dbReference type="ARBA" id="ARBA00004141"/>
    </source>
</evidence>
<dbReference type="PROSITE" id="PS50929">
    <property type="entry name" value="ABC_TM1F"/>
    <property type="match status" value="2"/>
</dbReference>
<evidence type="ECO:0000256" key="8">
    <source>
        <dbReference type="ARBA" id="ARBA00023136"/>
    </source>
</evidence>
<feature type="transmembrane region" description="Helical" evidence="10">
    <location>
        <begin position="360"/>
        <end position="386"/>
    </location>
</feature>
<feature type="region of interest" description="Disordered" evidence="9">
    <location>
        <begin position="212"/>
        <end position="236"/>
    </location>
</feature>
<dbReference type="InterPro" id="IPR003593">
    <property type="entry name" value="AAA+_ATPase"/>
</dbReference>
<dbReference type="InterPro" id="IPR027417">
    <property type="entry name" value="P-loop_NTPase"/>
</dbReference>
<dbReference type="Proteomes" id="UP000193642">
    <property type="component" value="Unassembled WGS sequence"/>
</dbReference>
<keyword evidence="8 10" id="KW-0472">Membrane</keyword>
<feature type="region of interest" description="Disordered" evidence="9">
    <location>
        <begin position="1305"/>
        <end position="1336"/>
    </location>
</feature>
<keyword evidence="7 10" id="KW-1133">Transmembrane helix</keyword>
<dbReference type="GO" id="GO:0016887">
    <property type="term" value="F:ATP hydrolysis activity"/>
    <property type="evidence" value="ECO:0007669"/>
    <property type="project" value="InterPro"/>
</dbReference>
<dbReference type="Pfam" id="PF00005">
    <property type="entry name" value="ABC_tran"/>
    <property type="match status" value="2"/>
</dbReference>
<dbReference type="GO" id="GO:0016020">
    <property type="term" value="C:membrane"/>
    <property type="evidence" value="ECO:0007669"/>
    <property type="project" value="UniProtKB-SubCell"/>
</dbReference>
<evidence type="ECO:0000256" key="2">
    <source>
        <dbReference type="ARBA" id="ARBA00022448"/>
    </source>
</evidence>
<feature type="domain" description="ABC transporter" evidence="11">
    <location>
        <begin position="1186"/>
        <end position="1451"/>
    </location>
</feature>
<evidence type="ECO:0000259" key="12">
    <source>
        <dbReference type="PROSITE" id="PS50929"/>
    </source>
</evidence>
<dbReference type="InterPro" id="IPR036640">
    <property type="entry name" value="ABC1_TM_sf"/>
</dbReference>
<evidence type="ECO:0000256" key="4">
    <source>
        <dbReference type="ARBA" id="ARBA00022737"/>
    </source>
</evidence>
<keyword evidence="5" id="KW-0547">Nucleotide-binding</keyword>
<keyword evidence="3 10" id="KW-0812">Transmembrane</keyword>
<feature type="transmembrane region" description="Helical" evidence="10">
    <location>
        <begin position="160"/>
        <end position="179"/>
    </location>
</feature>
<dbReference type="InterPro" id="IPR017871">
    <property type="entry name" value="ABC_transporter-like_CS"/>
</dbReference>
<reference evidence="13 14" key="1">
    <citation type="submission" date="2016-07" db="EMBL/GenBank/DDBJ databases">
        <title>Pervasive Adenine N6-methylation of Active Genes in Fungi.</title>
        <authorList>
            <consortium name="DOE Joint Genome Institute"/>
            <person name="Mondo S.J."/>
            <person name="Dannebaum R.O."/>
            <person name="Kuo R.C."/>
            <person name="Labutti K."/>
            <person name="Haridas S."/>
            <person name="Kuo A."/>
            <person name="Salamov A."/>
            <person name="Ahrendt S.R."/>
            <person name="Lipzen A."/>
            <person name="Sullivan W."/>
            <person name="Andreopoulos W.B."/>
            <person name="Clum A."/>
            <person name="Lindquist E."/>
            <person name="Daum C."/>
            <person name="Ramamoorthy G.K."/>
            <person name="Gryganskyi A."/>
            <person name="Culley D."/>
            <person name="Magnuson J.K."/>
            <person name="James T.Y."/>
            <person name="O'Malley M.A."/>
            <person name="Stajich J.E."/>
            <person name="Spatafora J.W."/>
            <person name="Visel A."/>
            <person name="Grigoriev I.V."/>
        </authorList>
    </citation>
    <scope>NUCLEOTIDE SEQUENCE [LARGE SCALE GENOMIC DNA]</scope>
    <source>
        <strain evidence="13 14">JEL800</strain>
    </source>
</reference>
<evidence type="ECO:0000256" key="5">
    <source>
        <dbReference type="ARBA" id="ARBA00022741"/>
    </source>
</evidence>
<dbReference type="PANTHER" id="PTHR24223">
    <property type="entry name" value="ATP-BINDING CASSETTE SUB-FAMILY C"/>
    <property type="match status" value="1"/>
</dbReference>
<feature type="transmembrane region" description="Helical" evidence="10">
    <location>
        <begin position="799"/>
        <end position="818"/>
    </location>
</feature>
<keyword evidence="2" id="KW-0813">Transport</keyword>
<dbReference type="FunFam" id="3.40.50.300:FF:000565">
    <property type="entry name" value="ABC bile acid transporter"/>
    <property type="match status" value="1"/>
</dbReference>
<keyword evidence="6" id="KW-0067">ATP-binding</keyword>
<evidence type="ECO:0000313" key="13">
    <source>
        <dbReference type="EMBL" id="ORY36010.1"/>
    </source>
</evidence>
<proteinExistence type="predicted"/>
<feature type="transmembrane region" description="Helical" evidence="10">
    <location>
        <begin position="398"/>
        <end position="420"/>
    </location>
</feature>
<dbReference type="InterPro" id="IPR050173">
    <property type="entry name" value="ABC_transporter_C-like"/>
</dbReference>
<dbReference type="Gene3D" id="3.40.50.300">
    <property type="entry name" value="P-loop containing nucleotide triphosphate hydrolases"/>
    <property type="match status" value="2"/>
</dbReference>
<dbReference type="SMART" id="SM00382">
    <property type="entry name" value="AAA"/>
    <property type="match status" value="2"/>
</dbReference>
<dbReference type="InterPro" id="IPR003439">
    <property type="entry name" value="ABC_transporter-like_ATP-bd"/>
</dbReference>
<dbReference type="SUPFAM" id="SSF52540">
    <property type="entry name" value="P-loop containing nucleoside triphosphate hydrolases"/>
    <property type="match status" value="2"/>
</dbReference>
<dbReference type="FunFam" id="3.40.50.300:FF:000997">
    <property type="entry name" value="Multidrug resistance-associated protein 1"/>
    <property type="match status" value="1"/>
</dbReference>
<dbReference type="GO" id="GO:0005524">
    <property type="term" value="F:ATP binding"/>
    <property type="evidence" value="ECO:0007669"/>
    <property type="project" value="UniProtKB-KW"/>
</dbReference>
<dbReference type="PROSITE" id="PS00211">
    <property type="entry name" value="ABC_TRANSPORTER_1"/>
    <property type="match status" value="2"/>
</dbReference>
<feature type="non-terminal residue" evidence="13">
    <location>
        <position position="1463"/>
    </location>
</feature>
<evidence type="ECO:0000313" key="14">
    <source>
        <dbReference type="Proteomes" id="UP000193642"/>
    </source>
</evidence>
<sequence length="1463" mass="160337">MPITPTRALSLLASLALLSTLFYSHFTFLDVSIQSTNDATRTRGAMIPPPEPESAFKGGKFFEVLYFTWMNPLMREGSRRPLKLEDLPALPDPERASTAVHRFKEFKQRYSKLWLALLASESSAFSVQFVIATASTLFGLAGPYFLYRITGYIQDPVPGVPVFLFAIAFGAVTGLRALCDNHAWHMARKMSIRIKAVLVNEIYCKSLKRIPSGGAADSGEKKENEGKEGEDEEDDASVGKIVSLMSTDAETIRDSLPELYDIVLMPLHIASAVAGLLYVVGWPALAGLAVMVFSLPLTYWNSKWNIRVYEKLMAAKDGRTNVVNEVLQGIRIIKYFAWEKKFLEKINQARDKEMRTLIEMYLNGAANTFIWLMTPLIVSFVTLTTLTKVAGKELDAQLAFTCLSLFNSLRIPLMVLPYIISDVFQLKVAFRRITKFLDQEELEKYVDVEGKKQADSEGDVAIGFKAGWYKWYSGDEKTVKVEEATERTPLLAASASSASLSTMTAPVSAVNTAFTLRDLNVNFPVGALSVIVGPTGSGKSSLLQALLGEMKRLQGSSHLPASVAYVAQTSWLQNETIRNNILFGEPYDAVRYDQVIKACALVKDLETLEAGDLTEIGEKGINLSGGQKQRVSLARAVYSSASVILLDDPLSAVDAPTAKWLFEKAICGPLLKGRTRVLVTHATGLVLRGKQVKYMVAVSSGSLLGAGPVRDVVRIPGVAAVVGVESGDGSGELEKKASSSSLNTVFAHDSDSSDEEESDVMEEVDVAALKDYANGKTAESAKLIDTEANATGATKLKYYALYLGRAGGIIFLGLLMLFNASDRGIMIFNDYWLKLWADAYEAVKGNGTTTLGGGAMFGSLAMNQGVGWTDALVSSKSMFGVLQASVQTSAINVLNVGETGVDVDYYIRIYALISCVWVCAFLTAFAVRSWGSYRASKKFHSVLIERIIYAPMRFFDTTPIGRILNRATKDISVIDNGVMRNFEEFIGTIFDALAVLSVVVAVTPTFLITLFPILFIYYSVSSKFLATQREIKRLDSSTRSPIYSMFSETLVGVSTIRAYGSEQRFMTENLDRVDTNHRAFFYMWAANRWFGTRISTIASLVILISAVGTVAMRDVIGAGLAGLSLTWTLSLTDYLVWIVRIQAQLEMNMNAVERVAEYSEIEQERPAVIEGSRPPSNWPSKGSLSVQGLEMRYAPDQPAVLSDVSFQVQGGEKVGIVGRTGAGKSSLSLSLFRIVEPSQGTISIDGIDISTLGLFDLRSKITMIPQDPILFAGTIRSNLDPFNEYDDATLWTSLKQVRFLESMQSLSSKETSGGKMEKSNSEATLDETASEMSESTRTGVTLEAAVAEGGNNFSQGQRQLLCLARALLKSSTLTVFDEATASVDNETDANIQLAMRGPSFAGKTLLVIAHRLRTVCDYDKILVLEKGRVAQFGTPLELMQQEGIFQNMCKDSGEYDYLMEMAR</sequence>
<evidence type="ECO:0000256" key="7">
    <source>
        <dbReference type="ARBA" id="ARBA00022989"/>
    </source>
</evidence>
<feature type="compositionally biased region" description="Basic and acidic residues" evidence="9">
    <location>
        <begin position="218"/>
        <end position="227"/>
    </location>
</feature>
<keyword evidence="13" id="KW-0378">Hydrolase</keyword>
<comment type="subcellular location">
    <subcellularLocation>
        <location evidence="1">Membrane</location>
        <topology evidence="1">Multi-pass membrane protein</topology>
    </subcellularLocation>
</comment>
<dbReference type="CDD" id="cd03244">
    <property type="entry name" value="ABCC_MRP_domain2"/>
    <property type="match status" value="1"/>
</dbReference>
<evidence type="ECO:0000256" key="3">
    <source>
        <dbReference type="ARBA" id="ARBA00022692"/>
    </source>
</evidence>
<feature type="transmembrane region" description="Helical" evidence="10">
    <location>
        <begin position="284"/>
        <end position="302"/>
    </location>
</feature>
<feature type="domain" description="ABC transmembrane type-1" evidence="12">
    <location>
        <begin position="129"/>
        <end position="425"/>
    </location>
</feature>
<organism evidence="13 14">
    <name type="scientific">Rhizoclosmatium globosum</name>
    <dbReference type="NCBI Taxonomy" id="329046"/>
    <lineage>
        <taxon>Eukaryota</taxon>
        <taxon>Fungi</taxon>
        <taxon>Fungi incertae sedis</taxon>
        <taxon>Chytridiomycota</taxon>
        <taxon>Chytridiomycota incertae sedis</taxon>
        <taxon>Chytridiomycetes</taxon>
        <taxon>Chytridiales</taxon>
        <taxon>Chytriomycetaceae</taxon>
        <taxon>Rhizoclosmatium</taxon>
    </lineage>
</organism>
<keyword evidence="4" id="KW-0677">Repeat</keyword>
<evidence type="ECO:0000256" key="6">
    <source>
        <dbReference type="ARBA" id="ARBA00022840"/>
    </source>
</evidence>
<feature type="domain" description="ABC transmembrane type-1" evidence="12">
    <location>
        <begin position="890"/>
        <end position="1147"/>
    </location>
</feature>
<dbReference type="STRING" id="329046.A0A1Y2BMS9"/>
<dbReference type="OrthoDB" id="6500128at2759"/>
<dbReference type="Pfam" id="PF00664">
    <property type="entry name" value="ABC_membrane"/>
    <property type="match status" value="2"/>
</dbReference>
<keyword evidence="14" id="KW-1185">Reference proteome</keyword>
<feature type="transmembrane region" description="Helical" evidence="10">
    <location>
        <begin position="905"/>
        <end position="927"/>
    </location>
</feature>
<evidence type="ECO:0000256" key="9">
    <source>
        <dbReference type="SAM" id="MobiDB-lite"/>
    </source>
</evidence>
<dbReference type="PROSITE" id="PS50893">
    <property type="entry name" value="ABC_TRANSPORTER_2"/>
    <property type="match status" value="2"/>
</dbReference>
<dbReference type="SUPFAM" id="SSF90123">
    <property type="entry name" value="ABC transporter transmembrane region"/>
    <property type="match status" value="2"/>
</dbReference>
<dbReference type="CDD" id="cd18596">
    <property type="entry name" value="ABC_6TM_VMR1_D1_like"/>
    <property type="match status" value="1"/>
</dbReference>
<feature type="domain" description="ABC transporter" evidence="11">
    <location>
        <begin position="500"/>
        <end position="725"/>
    </location>
</feature>
<dbReference type="GO" id="GO:0140359">
    <property type="term" value="F:ABC-type transporter activity"/>
    <property type="evidence" value="ECO:0007669"/>
    <property type="project" value="InterPro"/>
</dbReference>
<feature type="transmembrane region" description="Helical" evidence="10">
    <location>
        <begin position="1118"/>
        <end position="1139"/>
    </location>
</feature>
<dbReference type="EMBL" id="MCGO01000059">
    <property type="protein sequence ID" value="ORY36010.1"/>
    <property type="molecule type" value="Genomic_DNA"/>
</dbReference>
<feature type="transmembrane region" description="Helical" evidence="10">
    <location>
        <begin position="989"/>
        <end position="1020"/>
    </location>
</feature>
<gene>
    <name evidence="13" type="ORF">BCR33DRAFT_722479</name>
</gene>
<evidence type="ECO:0000256" key="10">
    <source>
        <dbReference type="SAM" id="Phobius"/>
    </source>
</evidence>